<sequence>MIKESKADSEAVIYEDTAILSVKRTQIPLLQKNTAILPWFQQNKGS</sequence>
<protein>
    <submittedName>
        <fullName evidence="1">Uncharacterized protein</fullName>
    </submittedName>
</protein>
<gene>
    <name evidence="1" type="ORF">IMZ08_13600</name>
</gene>
<dbReference type="Proteomes" id="UP001516662">
    <property type="component" value="Unassembled WGS sequence"/>
</dbReference>
<reference evidence="1 2" key="1">
    <citation type="submission" date="2020-10" db="EMBL/GenBank/DDBJ databases">
        <title>Bacillus sp. HD4P25, an endophyte from a halophyte.</title>
        <authorList>
            <person name="Sun J.-Q."/>
        </authorList>
    </citation>
    <scope>NUCLEOTIDE SEQUENCE [LARGE SCALE GENOMIC DNA]</scope>
    <source>
        <strain evidence="1 2">YIM 93174</strain>
    </source>
</reference>
<name>A0ABR9QKR2_9BACI</name>
<dbReference type="EMBL" id="JADCLJ010000021">
    <property type="protein sequence ID" value="MBE4909098.1"/>
    <property type="molecule type" value="Genomic_DNA"/>
</dbReference>
<evidence type="ECO:0000313" key="2">
    <source>
        <dbReference type="Proteomes" id="UP001516662"/>
    </source>
</evidence>
<comment type="caution">
    <text evidence="1">The sequence shown here is derived from an EMBL/GenBank/DDBJ whole genome shotgun (WGS) entry which is preliminary data.</text>
</comment>
<proteinExistence type="predicted"/>
<keyword evidence="2" id="KW-1185">Reference proteome</keyword>
<accession>A0ABR9QKR2</accession>
<organism evidence="1 2">
    <name type="scientific">Litchfieldia luteola</name>
    <dbReference type="NCBI Taxonomy" id="682179"/>
    <lineage>
        <taxon>Bacteria</taxon>
        <taxon>Bacillati</taxon>
        <taxon>Bacillota</taxon>
        <taxon>Bacilli</taxon>
        <taxon>Bacillales</taxon>
        <taxon>Bacillaceae</taxon>
        <taxon>Litchfieldia</taxon>
    </lineage>
</organism>
<evidence type="ECO:0000313" key="1">
    <source>
        <dbReference type="EMBL" id="MBE4909098.1"/>
    </source>
</evidence>